<dbReference type="PROSITE" id="PS00287">
    <property type="entry name" value="CYSTATIN"/>
    <property type="match status" value="1"/>
</dbReference>
<feature type="domain" description="Cystatin" evidence="7">
    <location>
        <begin position="59"/>
        <end position="150"/>
    </location>
</feature>
<dbReference type="InterPro" id="IPR027214">
    <property type="entry name" value="Cystatin"/>
</dbReference>
<dbReference type="InterPro" id="IPR046350">
    <property type="entry name" value="Cystatin_sf"/>
</dbReference>
<keyword evidence="3 5" id="KW-0789">Thiol protease inhibitor</keyword>
<organism evidence="8 9">
    <name type="scientific">Lolium multiflorum</name>
    <name type="common">Italian ryegrass</name>
    <name type="synonym">Lolium perenne subsp. multiflorum</name>
    <dbReference type="NCBI Taxonomy" id="4521"/>
    <lineage>
        <taxon>Eukaryota</taxon>
        <taxon>Viridiplantae</taxon>
        <taxon>Streptophyta</taxon>
        <taxon>Embryophyta</taxon>
        <taxon>Tracheophyta</taxon>
        <taxon>Spermatophyta</taxon>
        <taxon>Magnoliopsida</taxon>
        <taxon>Liliopsida</taxon>
        <taxon>Poales</taxon>
        <taxon>Poaceae</taxon>
        <taxon>BOP clade</taxon>
        <taxon>Pooideae</taxon>
        <taxon>Poodae</taxon>
        <taxon>Poeae</taxon>
        <taxon>Poeae Chloroplast Group 2 (Poeae type)</taxon>
        <taxon>Loliodinae</taxon>
        <taxon>Loliinae</taxon>
        <taxon>Lolium</taxon>
    </lineage>
</organism>
<name>A0AAD8T1P7_LOLMU</name>
<dbReference type="SMART" id="SM00043">
    <property type="entry name" value="CY"/>
    <property type="match status" value="1"/>
</dbReference>
<evidence type="ECO:0000259" key="7">
    <source>
        <dbReference type="SMART" id="SM00043"/>
    </source>
</evidence>
<proteinExistence type="inferred from homology"/>
<evidence type="ECO:0000256" key="6">
    <source>
        <dbReference type="SAM" id="MobiDB-lite"/>
    </source>
</evidence>
<dbReference type="Pfam" id="PF16845">
    <property type="entry name" value="SQAPI"/>
    <property type="match status" value="1"/>
</dbReference>
<accession>A0AAD8T1P7</accession>
<evidence type="ECO:0000256" key="4">
    <source>
        <dbReference type="ARBA" id="ARBA00022821"/>
    </source>
</evidence>
<keyword evidence="9" id="KW-1185">Reference proteome</keyword>
<dbReference type="Gene3D" id="3.10.450.10">
    <property type="match status" value="1"/>
</dbReference>
<dbReference type="InterPro" id="IPR018073">
    <property type="entry name" value="Prot_inh_cystat_CS"/>
</dbReference>
<keyword evidence="2 5" id="KW-0646">Protease inhibitor</keyword>
<gene>
    <name evidence="8" type="ORF">QYE76_055928</name>
</gene>
<protein>
    <recommendedName>
        <fullName evidence="5">Cysteine proteinase inhibitor</fullName>
    </recommendedName>
</protein>
<dbReference type="EMBL" id="JAUUTY010000003">
    <property type="protein sequence ID" value="KAK1667769.1"/>
    <property type="molecule type" value="Genomic_DNA"/>
</dbReference>
<sequence length="156" mass="16841">MRRRPTSSIGARSTELDPGHEAGDHLADILSVTGGVPSLSRLLVHQGLCRSSSAPADGALVGGIKDSPAGQDNDLHVIDLARYAVNEHNNKANALLEFENVVKVKQQVVAGTMYHITVQVNEGGAKKLYEAKVWEKQWENFKELKEFKPVEGGASA</sequence>
<evidence type="ECO:0000313" key="9">
    <source>
        <dbReference type="Proteomes" id="UP001231189"/>
    </source>
</evidence>
<dbReference type="GO" id="GO:0004869">
    <property type="term" value="F:cysteine-type endopeptidase inhibitor activity"/>
    <property type="evidence" value="ECO:0007669"/>
    <property type="project" value="UniProtKB-KW"/>
</dbReference>
<comment type="caution">
    <text evidence="8">The sequence shown here is derived from an EMBL/GenBank/DDBJ whole genome shotgun (WGS) entry which is preliminary data.</text>
</comment>
<dbReference type="InterPro" id="IPR000010">
    <property type="entry name" value="Cystatin_dom"/>
</dbReference>
<keyword evidence="4" id="KW-0611">Plant defense</keyword>
<dbReference type="PANTHER" id="PTHR11413:SF114">
    <property type="entry name" value="CYSTEINE PROTEINASE INHIBITOR"/>
    <property type="match status" value="1"/>
</dbReference>
<reference evidence="8" key="1">
    <citation type="submission" date="2023-07" db="EMBL/GenBank/DDBJ databases">
        <title>A chromosome-level genome assembly of Lolium multiflorum.</title>
        <authorList>
            <person name="Chen Y."/>
            <person name="Copetti D."/>
            <person name="Kolliker R."/>
            <person name="Studer B."/>
        </authorList>
    </citation>
    <scope>NUCLEOTIDE SEQUENCE</scope>
    <source>
        <strain evidence="8">02402/16</strain>
        <tissue evidence="8">Leaf</tissue>
    </source>
</reference>
<evidence type="ECO:0000256" key="5">
    <source>
        <dbReference type="RuleBase" id="RU362130"/>
    </source>
</evidence>
<feature type="region of interest" description="Disordered" evidence="6">
    <location>
        <begin position="1"/>
        <end position="22"/>
    </location>
</feature>
<dbReference type="AlphaFoldDB" id="A0AAD8T1P7"/>
<evidence type="ECO:0000256" key="2">
    <source>
        <dbReference type="ARBA" id="ARBA00022690"/>
    </source>
</evidence>
<dbReference type="PANTHER" id="PTHR11413">
    <property type="entry name" value="CYSTATIN FAMILY MEMBER"/>
    <property type="match status" value="1"/>
</dbReference>
<evidence type="ECO:0000313" key="8">
    <source>
        <dbReference type="EMBL" id="KAK1667769.1"/>
    </source>
</evidence>
<feature type="compositionally biased region" description="Polar residues" evidence="6">
    <location>
        <begin position="1"/>
        <end position="11"/>
    </location>
</feature>
<dbReference type="CDD" id="cd00042">
    <property type="entry name" value="CY"/>
    <property type="match status" value="1"/>
</dbReference>
<dbReference type="SUPFAM" id="SSF54403">
    <property type="entry name" value="Cystatin/monellin"/>
    <property type="match status" value="1"/>
</dbReference>
<evidence type="ECO:0000256" key="3">
    <source>
        <dbReference type="ARBA" id="ARBA00022704"/>
    </source>
</evidence>
<dbReference type="Proteomes" id="UP001231189">
    <property type="component" value="Unassembled WGS sequence"/>
</dbReference>
<dbReference type="GO" id="GO:0006952">
    <property type="term" value="P:defense response"/>
    <property type="evidence" value="ECO:0007669"/>
    <property type="project" value="UniProtKB-KW"/>
</dbReference>
<evidence type="ECO:0000256" key="1">
    <source>
        <dbReference type="ARBA" id="ARBA00007233"/>
    </source>
</evidence>
<comment type="similarity">
    <text evidence="1 5">Belongs to the cystatin family. Phytocystatin subfamily.</text>
</comment>